<keyword evidence="1" id="KW-0175">Coiled coil</keyword>
<dbReference type="PANTHER" id="PTHR35730:SF2">
    <property type="entry name" value="KINETOCHORE PROTEIN SPC24 HOMOLOG-RELATED"/>
    <property type="match status" value="1"/>
</dbReference>
<protein>
    <submittedName>
        <fullName evidence="2">Kinetochore protein SPC24-like protein</fullName>
    </submittedName>
</protein>
<dbReference type="GO" id="GO:0051983">
    <property type="term" value="P:regulation of chromosome segregation"/>
    <property type="evidence" value="ECO:0007669"/>
    <property type="project" value="InterPro"/>
</dbReference>
<evidence type="ECO:0000256" key="1">
    <source>
        <dbReference type="SAM" id="Coils"/>
    </source>
</evidence>
<comment type="caution">
    <text evidence="2">The sequence shown here is derived from an EMBL/GenBank/DDBJ whole genome shotgun (WGS) entry which is preliminary data.</text>
</comment>
<dbReference type="EMBL" id="JAAIUW010000006">
    <property type="protein sequence ID" value="KAF7825502.1"/>
    <property type="molecule type" value="Genomic_DNA"/>
</dbReference>
<organism evidence="2 3">
    <name type="scientific">Senna tora</name>
    <dbReference type="NCBI Taxonomy" id="362788"/>
    <lineage>
        <taxon>Eukaryota</taxon>
        <taxon>Viridiplantae</taxon>
        <taxon>Streptophyta</taxon>
        <taxon>Embryophyta</taxon>
        <taxon>Tracheophyta</taxon>
        <taxon>Spermatophyta</taxon>
        <taxon>Magnoliopsida</taxon>
        <taxon>eudicotyledons</taxon>
        <taxon>Gunneridae</taxon>
        <taxon>Pentapetalae</taxon>
        <taxon>rosids</taxon>
        <taxon>fabids</taxon>
        <taxon>Fabales</taxon>
        <taxon>Fabaceae</taxon>
        <taxon>Caesalpinioideae</taxon>
        <taxon>Cassia clade</taxon>
        <taxon>Senna</taxon>
    </lineage>
</organism>
<reference evidence="2" key="1">
    <citation type="submission" date="2020-09" db="EMBL/GenBank/DDBJ databases">
        <title>Genome-Enabled Discovery of Anthraquinone Biosynthesis in Senna tora.</title>
        <authorList>
            <person name="Kang S.-H."/>
            <person name="Pandey R.P."/>
            <person name="Lee C.-M."/>
            <person name="Sim J.-S."/>
            <person name="Jeong J.-T."/>
            <person name="Choi B.-S."/>
            <person name="Jung M."/>
            <person name="Ginzburg D."/>
            <person name="Zhao K."/>
            <person name="Won S.Y."/>
            <person name="Oh T.-J."/>
            <person name="Yu Y."/>
            <person name="Kim N.-H."/>
            <person name="Lee O.R."/>
            <person name="Lee T.-H."/>
            <person name="Bashyal P."/>
            <person name="Kim T.-S."/>
            <person name="Lee W.-H."/>
            <person name="Kawkins C."/>
            <person name="Kim C.-K."/>
            <person name="Kim J.S."/>
            <person name="Ahn B.O."/>
            <person name="Rhee S.Y."/>
            <person name="Sohng J.K."/>
        </authorList>
    </citation>
    <scope>NUCLEOTIDE SEQUENCE</scope>
    <source>
        <tissue evidence="2">Leaf</tissue>
    </source>
</reference>
<evidence type="ECO:0000313" key="2">
    <source>
        <dbReference type="EMBL" id="KAF7825502.1"/>
    </source>
</evidence>
<name>A0A834WJP6_9FABA</name>
<dbReference type="OrthoDB" id="1906227at2759"/>
<gene>
    <name evidence="2" type="ORF">G2W53_016666</name>
</gene>
<dbReference type="Proteomes" id="UP000634136">
    <property type="component" value="Unassembled WGS sequence"/>
</dbReference>
<keyword evidence="3" id="KW-1185">Reference proteome</keyword>
<dbReference type="PANTHER" id="PTHR35730">
    <property type="entry name" value="KINETOCHORE PROTEIN SPC24 HOMOLOG-RELATED"/>
    <property type="match status" value="1"/>
</dbReference>
<dbReference type="AlphaFoldDB" id="A0A834WJP6"/>
<feature type="coiled-coil region" evidence="1">
    <location>
        <begin position="51"/>
        <end position="105"/>
    </location>
</feature>
<evidence type="ECO:0000313" key="3">
    <source>
        <dbReference type="Proteomes" id="UP000634136"/>
    </source>
</evidence>
<proteinExistence type="predicted"/>
<dbReference type="InterPro" id="IPR044951">
    <property type="entry name" value="SPC24-like"/>
</dbReference>
<sequence>MEDSSTKIDVEKLISYSDDLVRVLKDKRDIHSFSQCLDHFNSLSSSCNADFNEVQALLQDYQKKIEECKQKTEQARSEISADAELDLLQGELEEELKKEQFLEEELR</sequence>
<accession>A0A834WJP6</accession>